<evidence type="ECO:0000313" key="2">
    <source>
        <dbReference type="Proteomes" id="UP001500897"/>
    </source>
</evidence>
<comment type="caution">
    <text evidence="1">The sequence shown here is derived from an EMBL/GenBank/DDBJ whole genome shotgun (WGS) entry which is preliminary data.</text>
</comment>
<sequence>MGTAGAGECLHGFEQPPHVLNGWTVHFPCHSLLRSGGLRPGGIRRGQRGWQATTVSGGEVLDTPGQALPQMESVADLDRAGAPSATPCR</sequence>
<name>A0ABP5JN65_9ACTN</name>
<protein>
    <recommendedName>
        <fullName evidence="3">Methylated-DNA--[protein]-cysteine S-methyltransferase</fullName>
    </recommendedName>
</protein>
<organism evidence="1 2">
    <name type="scientific">Kitasatospora saccharophila</name>
    <dbReference type="NCBI Taxonomy" id="407973"/>
    <lineage>
        <taxon>Bacteria</taxon>
        <taxon>Bacillati</taxon>
        <taxon>Actinomycetota</taxon>
        <taxon>Actinomycetes</taxon>
        <taxon>Kitasatosporales</taxon>
        <taxon>Streptomycetaceae</taxon>
        <taxon>Kitasatospora</taxon>
    </lineage>
</organism>
<evidence type="ECO:0008006" key="3">
    <source>
        <dbReference type="Google" id="ProtNLM"/>
    </source>
</evidence>
<reference evidence="2" key="1">
    <citation type="journal article" date="2019" name="Int. J. Syst. Evol. Microbiol.">
        <title>The Global Catalogue of Microorganisms (GCM) 10K type strain sequencing project: providing services to taxonomists for standard genome sequencing and annotation.</title>
        <authorList>
            <consortium name="The Broad Institute Genomics Platform"/>
            <consortium name="The Broad Institute Genome Sequencing Center for Infectious Disease"/>
            <person name="Wu L."/>
            <person name="Ma J."/>
        </authorList>
    </citation>
    <scope>NUCLEOTIDE SEQUENCE [LARGE SCALE GENOMIC DNA]</scope>
    <source>
        <strain evidence="2">JCM 14559</strain>
    </source>
</reference>
<dbReference type="EMBL" id="BAAANS010000072">
    <property type="protein sequence ID" value="GAA2120354.1"/>
    <property type="molecule type" value="Genomic_DNA"/>
</dbReference>
<proteinExistence type="predicted"/>
<evidence type="ECO:0000313" key="1">
    <source>
        <dbReference type="EMBL" id="GAA2120354.1"/>
    </source>
</evidence>
<keyword evidence="2" id="KW-1185">Reference proteome</keyword>
<dbReference type="Proteomes" id="UP001500897">
    <property type="component" value="Unassembled WGS sequence"/>
</dbReference>
<gene>
    <name evidence="1" type="ORF">GCM10009759_69170</name>
</gene>
<accession>A0ABP5JN65</accession>